<dbReference type="Gene3D" id="1.10.1040.10">
    <property type="entry name" value="N-(1-d-carboxylethyl)-l-norvaline Dehydrogenase, domain 2"/>
    <property type="match status" value="1"/>
</dbReference>
<dbReference type="InterPro" id="IPR051402">
    <property type="entry name" value="KPR-Related"/>
</dbReference>
<dbReference type="OrthoDB" id="3609at2759"/>
<dbReference type="Gene3D" id="3.40.50.720">
    <property type="entry name" value="NAD(P)-binding Rossmann-like Domain"/>
    <property type="match status" value="1"/>
</dbReference>
<evidence type="ECO:0000313" key="3">
    <source>
        <dbReference type="EMBL" id="EGV63122.1"/>
    </source>
</evidence>
<protein>
    <recommendedName>
        <fullName evidence="5">6-phosphogluconate dehydrogenase C-terminal domain-like protein</fullName>
    </recommendedName>
</protein>
<dbReference type="RefSeq" id="XP_006686915.1">
    <property type="nucleotide sequence ID" value="XM_006686852.1"/>
</dbReference>
<dbReference type="KEGG" id="cten:18247425"/>
<accession>G3B529</accession>
<proteinExistence type="predicted"/>
<evidence type="ECO:0000259" key="2">
    <source>
        <dbReference type="Pfam" id="PF08546"/>
    </source>
</evidence>
<dbReference type="Proteomes" id="UP000000707">
    <property type="component" value="Unassembled WGS sequence"/>
</dbReference>
<dbReference type="InterPro" id="IPR013752">
    <property type="entry name" value="KPA_reductase"/>
</dbReference>
<dbReference type="AlphaFoldDB" id="G3B529"/>
<dbReference type="SUPFAM" id="SSF48179">
    <property type="entry name" value="6-phosphogluconate dehydrogenase C-terminal domain-like"/>
    <property type="match status" value="1"/>
</dbReference>
<keyword evidence="4" id="KW-1185">Reference proteome</keyword>
<gene>
    <name evidence="3" type="ORF">CANTEDRAFT_114438</name>
</gene>
<dbReference type="eggNOG" id="ENOG502QWBM">
    <property type="taxonomic scope" value="Eukaryota"/>
</dbReference>
<name>G3B529_CANTC</name>
<dbReference type="Pfam" id="PF02558">
    <property type="entry name" value="ApbA"/>
    <property type="match status" value="1"/>
</dbReference>
<sequence length="347" mass="38688">MVEVLSIGLGGVGVIAAHALETSNENVHVTAVIRSDFDKVISEGYTIKQMAVGESAQREPSLEGYTPTHVVKSLEDAVALGPFDYIVVSTKAIPQTSNNVWDQVYELREKLIKTEDITSIVLIQNGLDIEKQWSKLGKSVNMISGVSYISSINTKGTINMWAPDAVTFGLFDPAAGNHSKLSQFIQLYTHSINSVEEDKNVRFTRMRKLLYNASFNTICCLTNSDVAVVFATDGVIDNIVRPLMKEIQLVANQDLKLHGSEQLLEDSHVEGMIKFTEETDVPFNYEPSMLVDLRNKRQIELQVILANLIQVYKQNNPEVDVKVSIPYINFLYYSLKVVQHKLAHGIA</sequence>
<feature type="domain" description="Ketopantoate reductase N-terminal" evidence="1">
    <location>
        <begin position="5"/>
        <end position="172"/>
    </location>
</feature>
<evidence type="ECO:0000259" key="1">
    <source>
        <dbReference type="Pfam" id="PF02558"/>
    </source>
</evidence>
<dbReference type="GeneID" id="18247425"/>
<dbReference type="InterPro" id="IPR008927">
    <property type="entry name" value="6-PGluconate_DH-like_C_sf"/>
</dbReference>
<dbReference type="HOGENOM" id="CLU_031468_2_1_1"/>
<feature type="domain" description="Ketopantoate reductase C-terminal" evidence="2">
    <location>
        <begin position="200"/>
        <end position="338"/>
    </location>
</feature>
<evidence type="ECO:0008006" key="5">
    <source>
        <dbReference type="Google" id="ProtNLM"/>
    </source>
</evidence>
<reference evidence="3 4" key="1">
    <citation type="journal article" date="2011" name="Proc. Natl. Acad. Sci. U.S.A.">
        <title>Comparative genomics of xylose-fermenting fungi for enhanced biofuel production.</title>
        <authorList>
            <person name="Wohlbach D.J."/>
            <person name="Kuo A."/>
            <person name="Sato T.K."/>
            <person name="Potts K.M."/>
            <person name="Salamov A.A."/>
            <person name="LaButti K.M."/>
            <person name="Sun H."/>
            <person name="Clum A."/>
            <person name="Pangilinan J.L."/>
            <person name="Lindquist E.A."/>
            <person name="Lucas S."/>
            <person name="Lapidus A."/>
            <person name="Jin M."/>
            <person name="Gunawan C."/>
            <person name="Balan V."/>
            <person name="Dale B.E."/>
            <person name="Jeffries T.W."/>
            <person name="Zinkel R."/>
            <person name="Barry K.W."/>
            <person name="Grigoriev I.V."/>
            <person name="Gasch A.P."/>
        </authorList>
    </citation>
    <scope>NUCLEOTIDE SEQUENCE [LARGE SCALE GENOMIC DNA]</scope>
    <source>
        <strain evidence="4">ATCC 10573 / BCRC 21748 / CBS 615 / JCM 9827 / NBRC 10315 / NRRL Y-1498 / VKM Y-70</strain>
    </source>
</reference>
<organism evidence="4">
    <name type="scientific">Candida tenuis (strain ATCC 10573 / BCRC 21748 / CBS 615 / JCM 9827 / NBRC 10315 / NRRL Y-1498 / VKM Y-70)</name>
    <name type="common">Yeast</name>
    <name type="synonym">Yamadazyma tenuis</name>
    <dbReference type="NCBI Taxonomy" id="590646"/>
    <lineage>
        <taxon>Eukaryota</taxon>
        <taxon>Fungi</taxon>
        <taxon>Dikarya</taxon>
        <taxon>Ascomycota</taxon>
        <taxon>Saccharomycotina</taxon>
        <taxon>Pichiomycetes</taxon>
        <taxon>Debaryomycetaceae</taxon>
        <taxon>Yamadazyma</taxon>
    </lineage>
</organism>
<dbReference type="PANTHER" id="PTHR21708:SF30">
    <property type="entry name" value="2-DEHYDROPANTOATE 2-REDUCTASE-RELATED"/>
    <property type="match status" value="1"/>
</dbReference>
<dbReference type="GO" id="GO:0005737">
    <property type="term" value="C:cytoplasm"/>
    <property type="evidence" value="ECO:0007669"/>
    <property type="project" value="TreeGrafter"/>
</dbReference>
<dbReference type="InterPro" id="IPR013328">
    <property type="entry name" value="6PGD_dom2"/>
</dbReference>
<dbReference type="PANTHER" id="PTHR21708">
    <property type="entry name" value="PROBABLE 2-DEHYDROPANTOATE 2-REDUCTASE"/>
    <property type="match status" value="1"/>
</dbReference>
<dbReference type="InterPro" id="IPR013332">
    <property type="entry name" value="KPR_N"/>
</dbReference>
<evidence type="ECO:0000313" key="4">
    <source>
        <dbReference type="Proteomes" id="UP000000707"/>
    </source>
</evidence>
<dbReference type="EMBL" id="GL996524">
    <property type="protein sequence ID" value="EGV63122.1"/>
    <property type="molecule type" value="Genomic_DNA"/>
</dbReference>
<dbReference type="Pfam" id="PF08546">
    <property type="entry name" value="ApbA_C"/>
    <property type="match status" value="1"/>
</dbReference>